<comment type="caution">
    <text evidence="2">The sequence shown here is derived from an EMBL/GenBank/DDBJ whole genome shotgun (WGS) entry which is preliminary data.</text>
</comment>
<keyword evidence="3" id="KW-1185">Reference proteome</keyword>
<feature type="compositionally biased region" description="Basic and acidic residues" evidence="1">
    <location>
        <begin position="127"/>
        <end position="143"/>
    </location>
</feature>
<evidence type="ECO:0000313" key="2">
    <source>
        <dbReference type="EMBL" id="GAA0305587.1"/>
    </source>
</evidence>
<dbReference type="RefSeq" id="WP_211313562.1">
    <property type="nucleotide sequence ID" value="NZ_BAAABL010000058.1"/>
</dbReference>
<evidence type="ECO:0000313" key="3">
    <source>
        <dbReference type="Proteomes" id="UP001500837"/>
    </source>
</evidence>
<dbReference type="AlphaFoldDB" id="A0AAV3S8S7"/>
<dbReference type="EMBL" id="BAAABL010000058">
    <property type="protein sequence ID" value="GAA0305587.1"/>
    <property type="molecule type" value="Genomic_DNA"/>
</dbReference>
<sequence length="171" mass="18850">MTDARARLDGHPELAEWFEAREDRSETIRDALRLLKAREDSGEFEGLDDDQAAAETWLLENVGVGSRSSLSYVENRLAQQLSLDMDMIRQRIVKPLEREGYVAVVARIESVDVVVRPPGSGASSPSRESDESASSERGERGLSEEEAEVFAEARERLESAEPARADGGESA</sequence>
<name>A0AAV3S8S7_9EURY</name>
<feature type="region of interest" description="Disordered" evidence="1">
    <location>
        <begin position="115"/>
        <end position="171"/>
    </location>
</feature>
<accession>A0AAV3S8S7</accession>
<organism evidence="2 3">
    <name type="scientific">Halarchaeum salinum</name>
    <dbReference type="NCBI Taxonomy" id="489912"/>
    <lineage>
        <taxon>Archaea</taxon>
        <taxon>Methanobacteriati</taxon>
        <taxon>Methanobacteriota</taxon>
        <taxon>Stenosarchaea group</taxon>
        <taxon>Halobacteria</taxon>
        <taxon>Halobacteriales</taxon>
        <taxon>Halobacteriaceae</taxon>
    </lineage>
</organism>
<feature type="compositionally biased region" description="Basic and acidic residues" evidence="1">
    <location>
        <begin position="151"/>
        <end position="171"/>
    </location>
</feature>
<protein>
    <submittedName>
        <fullName evidence="2">Uncharacterized protein</fullName>
    </submittedName>
</protein>
<reference evidence="2 3" key="1">
    <citation type="journal article" date="2019" name="Int. J. Syst. Evol. Microbiol.">
        <title>The Global Catalogue of Microorganisms (GCM) 10K type strain sequencing project: providing services to taxonomists for standard genome sequencing and annotation.</title>
        <authorList>
            <consortium name="The Broad Institute Genomics Platform"/>
            <consortium name="The Broad Institute Genome Sequencing Center for Infectious Disease"/>
            <person name="Wu L."/>
            <person name="Ma J."/>
        </authorList>
    </citation>
    <scope>NUCLEOTIDE SEQUENCE [LARGE SCALE GENOMIC DNA]</scope>
    <source>
        <strain evidence="2 3">JCM 16330</strain>
    </source>
</reference>
<feature type="compositionally biased region" description="Low complexity" evidence="1">
    <location>
        <begin position="116"/>
        <end position="126"/>
    </location>
</feature>
<proteinExistence type="predicted"/>
<dbReference type="Proteomes" id="UP001500837">
    <property type="component" value="Unassembled WGS sequence"/>
</dbReference>
<evidence type="ECO:0000256" key="1">
    <source>
        <dbReference type="SAM" id="MobiDB-lite"/>
    </source>
</evidence>
<gene>
    <name evidence="2" type="ORF">GCM10009066_19330</name>
</gene>